<gene>
    <name evidence="1" type="ORF">RUMTOR_00606</name>
</gene>
<evidence type="ECO:0000313" key="1">
    <source>
        <dbReference type="EMBL" id="EDK25710.1"/>
    </source>
</evidence>
<protein>
    <submittedName>
        <fullName evidence="1">Uncharacterized protein</fullName>
    </submittedName>
</protein>
<comment type="caution">
    <text evidence="1">The sequence shown here is derived from an EMBL/GenBank/DDBJ whole genome shotgun (WGS) entry which is preliminary data.</text>
</comment>
<evidence type="ECO:0000313" key="2">
    <source>
        <dbReference type="Proteomes" id="UP000003577"/>
    </source>
</evidence>
<dbReference type="AlphaFoldDB" id="A5KK57"/>
<dbReference type="EMBL" id="AAVP02000001">
    <property type="protein sequence ID" value="EDK25710.1"/>
    <property type="molecule type" value="Genomic_DNA"/>
</dbReference>
<reference evidence="1 2" key="2">
    <citation type="submission" date="2007-04" db="EMBL/GenBank/DDBJ databases">
        <title>Draft genome sequence of Ruminococcus torques (ATCC 27756).</title>
        <authorList>
            <person name="Sudarsanam P."/>
            <person name="Ley R."/>
            <person name="Guruge J."/>
            <person name="Turnbaugh P.J."/>
            <person name="Mahowald M."/>
            <person name="Liep D."/>
            <person name="Gordon J."/>
        </authorList>
    </citation>
    <scope>NUCLEOTIDE SEQUENCE [LARGE SCALE GENOMIC DNA]</scope>
    <source>
        <strain evidence="1 2">ATCC 27756</strain>
    </source>
</reference>
<proteinExistence type="predicted"/>
<dbReference type="HOGENOM" id="CLU_3276191_0_0_9"/>
<dbReference type="Proteomes" id="UP000003577">
    <property type="component" value="Unassembled WGS sequence"/>
</dbReference>
<dbReference type="PaxDb" id="411460-RUMTOR_00606"/>
<organism evidence="1 2">
    <name type="scientific">[Ruminococcus] torques ATCC 27756</name>
    <dbReference type="NCBI Taxonomy" id="411460"/>
    <lineage>
        <taxon>Bacteria</taxon>
        <taxon>Bacillati</taxon>
        <taxon>Bacillota</taxon>
        <taxon>Clostridia</taxon>
        <taxon>Lachnospirales</taxon>
        <taxon>Lachnospiraceae</taxon>
        <taxon>Mediterraneibacter</taxon>
    </lineage>
</organism>
<name>A5KK57_9FIRM</name>
<reference evidence="1 2" key="1">
    <citation type="submission" date="2007-03" db="EMBL/GenBank/DDBJ databases">
        <authorList>
            <person name="Fulton L."/>
            <person name="Clifton S."/>
            <person name="Fulton B."/>
            <person name="Xu J."/>
            <person name="Minx P."/>
            <person name="Pepin K.H."/>
            <person name="Johnson M."/>
            <person name="Thiruvilangam P."/>
            <person name="Bhonagiri V."/>
            <person name="Nash W.E."/>
            <person name="Mardis E.R."/>
            <person name="Wilson R.K."/>
        </authorList>
    </citation>
    <scope>NUCLEOTIDE SEQUENCE [LARGE SCALE GENOMIC DNA]</scope>
    <source>
        <strain evidence="1 2">ATCC 27756</strain>
    </source>
</reference>
<accession>A5KK57</accession>
<sequence>MAAACDLGEYLLVISVIEIRQSEKVVCGKRTATVWVKIEKF</sequence>